<proteinExistence type="predicted"/>
<dbReference type="EMBL" id="UOEV01000063">
    <property type="protein sequence ID" value="VAW32717.1"/>
    <property type="molecule type" value="Genomic_DNA"/>
</dbReference>
<reference evidence="1" key="1">
    <citation type="submission" date="2018-06" db="EMBL/GenBank/DDBJ databases">
        <authorList>
            <person name="Zhirakovskaya E."/>
        </authorList>
    </citation>
    <scope>NUCLEOTIDE SEQUENCE</scope>
</reference>
<name>A0A3B0V4C2_9ZZZZ</name>
<sequence>MLNCDYSMKSITLKKVHSFSAVEDMLHNIIFRGLYNSTGKNIFPYKNAHISLTKVYPQEYLGTSPTIHSGRKREPLFTPQPTIYENQSAIIEQVDSFLLEHDIKMSDLHNAIEYTWEGRGTFHILPPVIEKHTYQMKNGYLDISQLLKRFKNAYIKDALGNMHTLSNRYLRSFYIDEVSSIEHLDVFNSNVPILNYGLGHNGDFTFYIVCDGAHRLDYVLEKIKEPMTVLLVEPKKDAPLLYPYYALPVPFRPSIRLSSKRSEKMYRKLERDKIHLLNDFIKKILHYDWEAGGLSVSKLRSNVDIY</sequence>
<protein>
    <submittedName>
        <fullName evidence="1">Uncharacterized protein</fullName>
    </submittedName>
</protein>
<organism evidence="1">
    <name type="scientific">hydrothermal vent metagenome</name>
    <dbReference type="NCBI Taxonomy" id="652676"/>
    <lineage>
        <taxon>unclassified sequences</taxon>
        <taxon>metagenomes</taxon>
        <taxon>ecological metagenomes</taxon>
    </lineage>
</organism>
<gene>
    <name evidence="1" type="ORF">MNBD_CPR01-517</name>
</gene>
<evidence type="ECO:0000313" key="1">
    <source>
        <dbReference type="EMBL" id="VAW32717.1"/>
    </source>
</evidence>
<accession>A0A3B0V4C2</accession>
<dbReference type="AlphaFoldDB" id="A0A3B0V4C2"/>